<proteinExistence type="predicted"/>
<dbReference type="Proteomes" id="UP000324383">
    <property type="component" value="Unassembled WGS sequence"/>
</dbReference>
<dbReference type="RefSeq" id="WP_148730070.1">
    <property type="nucleotide sequence ID" value="NZ_VKLW01000001.1"/>
</dbReference>
<dbReference type="EMBL" id="VKLW01000001">
    <property type="protein sequence ID" value="TYK35583.1"/>
    <property type="molecule type" value="Genomic_DNA"/>
</dbReference>
<keyword evidence="2" id="KW-1185">Reference proteome</keyword>
<evidence type="ECO:0000313" key="2">
    <source>
        <dbReference type="Proteomes" id="UP000324383"/>
    </source>
</evidence>
<evidence type="ECO:0000313" key="1">
    <source>
        <dbReference type="EMBL" id="TYK35583.1"/>
    </source>
</evidence>
<organism evidence="1 2">
    <name type="scientific">Bacteroides pyogenes</name>
    <dbReference type="NCBI Taxonomy" id="310300"/>
    <lineage>
        <taxon>Bacteria</taxon>
        <taxon>Pseudomonadati</taxon>
        <taxon>Bacteroidota</taxon>
        <taxon>Bacteroidia</taxon>
        <taxon>Bacteroidales</taxon>
        <taxon>Bacteroidaceae</taxon>
        <taxon>Bacteroides</taxon>
    </lineage>
</organism>
<name>A0A5D3EHS6_9BACE</name>
<comment type="caution">
    <text evidence="1">The sequence shown here is derived from an EMBL/GenBank/DDBJ whole genome shotgun (WGS) entry which is preliminary data.</text>
</comment>
<dbReference type="AlphaFoldDB" id="A0A5D3EHS6"/>
<accession>A0A5D3EHS6</accession>
<protein>
    <submittedName>
        <fullName evidence="1">Uncharacterized protein</fullName>
    </submittedName>
</protein>
<gene>
    <name evidence="1" type="ORF">FNJ60_00265</name>
</gene>
<sequence>MIAKNKMADPHSVYIYHSQKPRMLLKIEPGGVRVVDDIDSYKEFYKGDPEKIKGLFNRLSDWYRAYLINGKKVG</sequence>
<reference evidence="1 2" key="1">
    <citation type="submission" date="2019-07" db="EMBL/GenBank/DDBJ databases">
        <title>Draft Genome Sequences of Bacteroides pyogenes Strains Isolated from the Uterus Holstein Dairy Cows with Metritis.</title>
        <authorList>
            <person name="Cunha F."/>
            <person name="Galvao K.N."/>
            <person name="Jeon S.J."/>
            <person name="Jeong K.C."/>
        </authorList>
    </citation>
    <scope>NUCLEOTIDE SEQUENCE [LARGE SCALE GENOMIC DNA]</scope>
    <source>
        <strain evidence="1 2">KG-31</strain>
    </source>
</reference>